<proteinExistence type="predicted"/>
<dbReference type="InParanoid" id="A0A0D0CTT4"/>
<gene>
    <name evidence="1" type="ORF">PAXRUDRAFT_19889</name>
</gene>
<accession>A0A0D0CTT4</accession>
<name>A0A0D0CTT4_9AGAM</name>
<keyword evidence="2" id="KW-1185">Reference proteome</keyword>
<dbReference type="EMBL" id="KN828879">
    <property type="protein sequence ID" value="KIK74421.1"/>
    <property type="molecule type" value="Genomic_DNA"/>
</dbReference>
<dbReference type="Proteomes" id="UP000054538">
    <property type="component" value="Unassembled WGS sequence"/>
</dbReference>
<reference evidence="1 2" key="1">
    <citation type="submission" date="2014-04" db="EMBL/GenBank/DDBJ databases">
        <authorList>
            <consortium name="DOE Joint Genome Institute"/>
            <person name="Kuo A."/>
            <person name="Kohler A."/>
            <person name="Jargeat P."/>
            <person name="Nagy L.G."/>
            <person name="Floudas D."/>
            <person name="Copeland A."/>
            <person name="Barry K.W."/>
            <person name="Cichocki N."/>
            <person name="Veneault-Fourrey C."/>
            <person name="LaButti K."/>
            <person name="Lindquist E.A."/>
            <person name="Lipzen A."/>
            <person name="Lundell T."/>
            <person name="Morin E."/>
            <person name="Murat C."/>
            <person name="Sun H."/>
            <person name="Tunlid A."/>
            <person name="Henrissat B."/>
            <person name="Grigoriev I.V."/>
            <person name="Hibbett D.S."/>
            <person name="Martin F."/>
            <person name="Nordberg H.P."/>
            <person name="Cantor M.N."/>
            <person name="Hua S.X."/>
        </authorList>
    </citation>
    <scope>NUCLEOTIDE SEQUENCE [LARGE SCALE GENOMIC DNA]</scope>
    <source>
        <strain evidence="1 2">Ve08.2h10</strain>
    </source>
</reference>
<dbReference type="HOGENOM" id="CLU_003703_6_0_1"/>
<sequence length="146" mass="17201">MVALGANNDILARYQGLSKDHLKISGTVAEPNARGHKNDTLPWFWSMDVVRDAEANDWMMEFYRVHWLRSKALKDRWEEELELIHSEARWTSNFFNFKARFWVNMEDSMGHAVTHQGQACYAARQSSIYGRLRDHCRDMFDQDGFL</sequence>
<dbReference type="OrthoDB" id="3265433at2759"/>
<organism evidence="1 2">
    <name type="scientific">Paxillus rubicundulus Ve08.2h10</name>
    <dbReference type="NCBI Taxonomy" id="930991"/>
    <lineage>
        <taxon>Eukaryota</taxon>
        <taxon>Fungi</taxon>
        <taxon>Dikarya</taxon>
        <taxon>Basidiomycota</taxon>
        <taxon>Agaricomycotina</taxon>
        <taxon>Agaricomycetes</taxon>
        <taxon>Agaricomycetidae</taxon>
        <taxon>Boletales</taxon>
        <taxon>Paxilineae</taxon>
        <taxon>Paxillaceae</taxon>
        <taxon>Paxillus</taxon>
    </lineage>
</organism>
<protein>
    <submittedName>
        <fullName evidence="1">Uncharacterized protein</fullName>
    </submittedName>
</protein>
<evidence type="ECO:0000313" key="2">
    <source>
        <dbReference type="Proteomes" id="UP000054538"/>
    </source>
</evidence>
<evidence type="ECO:0000313" key="1">
    <source>
        <dbReference type="EMBL" id="KIK74421.1"/>
    </source>
</evidence>
<dbReference type="AlphaFoldDB" id="A0A0D0CTT4"/>
<reference evidence="2" key="2">
    <citation type="submission" date="2015-01" db="EMBL/GenBank/DDBJ databases">
        <title>Evolutionary Origins and Diversification of the Mycorrhizal Mutualists.</title>
        <authorList>
            <consortium name="DOE Joint Genome Institute"/>
            <consortium name="Mycorrhizal Genomics Consortium"/>
            <person name="Kohler A."/>
            <person name="Kuo A."/>
            <person name="Nagy L.G."/>
            <person name="Floudas D."/>
            <person name="Copeland A."/>
            <person name="Barry K.W."/>
            <person name="Cichocki N."/>
            <person name="Veneault-Fourrey C."/>
            <person name="LaButti K."/>
            <person name="Lindquist E.A."/>
            <person name="Lipzen A."/>
            <person name="Lundell T."/>
            <person name="Morin E."/>
            <person name="Murat C."/>
            <person name="Riley R."/>
            <person name="Ohm R."/>
            <person name="Sun H."/>
            <person name="Tunlid A."/>
            <person name="Henrissat B."/>
            <person name="Grigoriev I.V."/>
            <person name="Hibbett D.S."/>
            <person name="Martin F."/>
        </authorList>
    </citation>
    <scope>NUCLEOTIDE SEQUENCE [LARGE SCALE GENOMIC DNA]</scope>
    <source>
        <strain evidence="2">Ve08.2h10</strain>
    </source>
</reference>